<protein>
    <submittedName>
        <fullName evidence="2">Uncharacterized protein</fullName>
    </submittedName>
</protein>
<comment type="caution">
    <text evidence="2">The sequence shown here is derived from an EMBL/GenBank/DDBJ whole genome shotgun (WGS) entry which is preliminary data.</text>
</comment>
<organism evidence="2 3">
    <name type="scientific">Agrilutibacter niabensis</name>
    <dbReference type="NCBI Taxonomy" id="380628"/>
    <lineage>
        <taxon>Bacteria</taxon>
        <taxon>Pseudomonadati</taxon>
        <taxon>Pseudomonadota</taxon>
        <taxon>Gammaproteobacteria</taxon>
        <taxon>Lysobacterales</taxon>
        <taxon>Lysobacteraceae</taxon>
        <taxon>Agrilutibacter</taxon>
    </lineage>
</organism>
<reference evidence="2 3" key="1">
    <citation type="submission" date="2023-07" db="EMBL/GenBank/DDBJ databases">
        <title>Sorghum-associated microbial communities from plants grown in Nebraska, USA.</title>
        <authorList>
            <person name="Schachtman D."/>
        </authorList>
    </citation>
    <scope>NUCLEOTIDE SEQUENCE [LARGE SCALE GENOMIC DNA]</scope>
    <source>
        <strain evidence="2 3">BE187</strain>
    </source>
</reference>
<gene>
    <name evidence="2" type="ORF">J2X04_002178</name>
</gene>
<evidence type="ECO:0000313" key="3">
    <source>
        <dbReference type="Proteomes" id="UP001267878"/>
    </source>
</evidence>
<feature type="region of interest" description="Disordered" evidence="1">
    <location>
        <begin position="1"/>
        <end position="52"/>
    </location>
</feature>
<evidence type="ECO:0000256" key="1">
    <source>
        <dbReference type="SAM" id="MobiDB-lite"/>
    </source>
</evidence>
<accession>A0ABU1VQR3</accession>
<dbReference type="Proteomes" id="UP001267878">
    <property type="component" value="Unassembled WGS sequence"/>
</dbReference>
<keyword evidence="3" id="KW-1185">Reference proteome</keyword>
<proteinExistence type="predicted"/>
<feature type="compositionally biased region" description="Basic and acidic residues" evidence="1">
    <location>
        <begin position="1"/>
        <end position="22"/>
    </location>
</feature>
<evidence type="ECO:0000313" key="2">
    <source>
        <dbReference type="EMBL" id="MDR7099797.1"/>
    </source>
</evidence>
<name>A0ABU1VQR3_9GAMM</name>
<dbReference type="EMBL" id="JAVDVW010000002">
    <property type="protein sequence ID" value="MDR7099797.1"/>
    <property type="molecule type" value="Genomic_DNA"/>
</dbReference>
<sequence>MTHDGVPAERTNRERGGSDVRARPPLIVDIGMANGPLRPPTSDHNARAEQAV</sequence>